<reference evidence="1" key="1">
    <citation type="submission" date="2014-09" db="EMBL/GenBank/DDBJ databases">
        <authorList>
            <person name="Magalhaes I.L.F."/>
            <person name="Oliveira U."/>
            <person name="Santos F.R."/>
            <person name="Vidigal T.H.D.A."/>
            <person name="Brescovit A.D."/>
            <person name="Santos A.J."/>
        </authorList>
    </citation>
    <scope>NUCLEOTIDE SEQUENCE</scope>
    <source>
        <tissue evidence="1">Shoot tissue taken approximately 20 cm above the soil surface</tissue>
    </source>
</reference>
<evidence type="ECO:0000313" key="1">
    <source>
        <dbReference type="EMBL" id="JAE11754.1"/>
    </source>
</evidence>
<dbReference type="AlphaFoldDB" id="A0A0A9FKJ8"/>
<accession>A0A0A9FKJ8</accession>
<sequence length="48" mass="5679">MRLAFCNLLSVRLPNVQDLEGKRKGYIRFHGVFFYLSGKIHFIRPLNL</sequence>
<dbReference type="EMBL" id="GBRH01186142">
    <property type="protein sequence ID" value="JAE11754.1"/>
    <property type="molecule type" value="Transcribed_RNA"/>
</dbReference>
<reference evidence="1" key="2">
    <citation type="journal article" date="2015" name="Data Brief">
        <title>Shoot transcriptome of the giant reed, Arundo donax.</title>
        <authorList>
            <person name="Barrero R.A."/>
            <person name="Guerrero F.D."/>
            <person name="Moolhuijzen P."/>
            <person name="Goolsby J.A."/>
            <person name="Tidwell J."/>
            <person name="Bellgard S.E."/>
            <person name="Bellgard M.I."/>
        </authorList>
    </citation>
    <scope>NUCLEOTIDE SEQUENCE</scope>
    <source>
        <tissue evidence="1">Shoot tissue taken approximately 20 cm above the soil surface</tissue>
    </source>
</reference>
<name>A0A0A9FKJ8_ARUDO</name>
<proteinExistence type="predicted"/>
<organism evidence="1">
    <name type="scientific">Arundo donax</name>
    <name type="common">Giant reed</name>
    <name type="synonym">Donax arundinaceus</name>
    <dbReference type="NCBI Taxonomy" id="35708"/>
    <lineage>
        <taxon>Eukaryota</taxon>
        <taxon>Viridiplantae</taxon>
        <taxon>Streptophyta</taxon>
        <taxon>Embryophyta</taxon>
        <taxon>Tracheophyta</taxon>
        <taxon>Spermatophyta</taxon>
        <taxon>Magnoliopsida</taxon>
        <taxon>Liliopsida</taxon>
        <taxon>Poales</taxon>
        <taxon>Poaceae</taxon>
        <taxon>PACMAD clade</taxon>
        <taxon>Arundinoideae</taxon>
        <taxon>Arundineae</taxon>
        <taxon>Arundo</taxon>
    </lineage>
</organism>
<protein>
    <submittedName>
        <fullName evidence="1">Uncharacterized protein</fullName>
    </submittedName>
</protein>